<dbReference type="Proteomes" id="UP000886611">
    <property type="component" value="Unassembled WGS sequence"/>
</dbReference>
<comment type="caution">
    <text evidence="6">The sequence shown here is derived from an EMBL/GenBank/DDBJ whole genome shotgun (WGS) entry which is preliminary data.</text>
</comment>
<dbReference type="AlphaFoldDB" id="A0A8X7X4W6"/>
<dbReference type="EMBL" id="JAATIS010004524">
    <property type="protein sequence ID" value="KAG2461887.1"/>
    <property type="molecule type" value="Genomic_DNA"/>
</dbReference>
<feature type="compositionally biased region" description="Acidic residues" evidence="4">
    <location>
        <begin position="247"/>
        <end position="256"/>
    </location>
</feature>
<dbReference type="GO" id="GO:0030544">
    <property type="term" value="F:Hsp70 protein binding"/>
    <property type="evidence" value="ECO:0007669"/>
    <property type="project" value="TreeGrafter"/>
</dbReference>
<feature type="non-terminal residue" evidence="6">
    <location>
        <position position="338"/>
    </location>
</feature>
<dbReference type="InterPro" id="IPR019734">
    <property type="entry name" value="TPR_rpt"/>
</dbReference>
<feature type="non-terminal residue" evidence="6">
    <location>
        <position position="1"/>
    </location>
</feature>
<evidence type="ECO:0000259" key="5">
    <source>
        <dbReference type="Pfam" id="PF18972"/>
    </source>
</evidence>
<evidence type="ECO:0000256" key="1">
    <source>
        <dbReference type="ARBA" id="ARBA00022737"/>
    </source>
</evidence>
<proteinExistence type="inferred from homology"/>
<keyword evidence="7" id="KW-1185">Reference proteome</keyword>
<dbReference type="SUPFAM" id="SSF48452">
    <property type="entry name" value="TPR-like"/>
    <property type="match status" value="1"/>
</dbReference>
<protein>
    <submittedName>
        <fullName evidence="6">TTC4 protein</fullName>
    </submittedName>
</protein>
<dbReference type="GO" id="GO:0006457">
    <property type="term" value="P:protein folding"/>
    <property type="evidence" value="ECO:0007669"/>
    <property type="project" value="TreeGrafter"/>
</dbReference>
<evidence type="ECO:0000313" key="6">
    <source>
        <dbReference type="EMBL" id="KAG2461887.1"/>
    </source>
</evidence>
<evidence type="ECO:0000313" key="7">
    <source>
        <dbReference type="Proteomes" id="UP000886611"/>
    </source>
</evidence>
<keyword evidence="1" id="KW-0677">Repeat</keyword>
<sequence length="338" mass="38882">MASPAQHEGDDDEDYMDQFLDKFAHQKYKGGFSEDKWEEEFDQVPMFMKKAPDEIDPLKNPELACLQSIIFDDDRPLEEQAKTYKCEGNEYFKQRDYKKAVISYTEGLKKKCSDSELNVVLYTNRAAAQFYLGNRQSALKDVLAARKLKPSHLKAIIRGALCHVEMKNFAEALAWCDEGLALEPKETQLLELRQKADKLKRLQERDVRKAQMKEKKERSHKEALIKAIQNRGIKLSAPLQPCRQSSGDEEEEEEESLSGGLEQLSLGSCGHQVLLDEQGHLSWPVLFLYPEYGQTDLIAAFHEETRFVDHLAVMFGEERPSWDADRKYSPQDLQVSDQ</sequence>
<dbReference type="Gene3D" id="1.25.40.10">
    <property type="entry name" value="Tetratricopeptide repeat domain"/>
    <property type="match status" value="1"/>
</dbReference>
<dbReference type="Pfam" id="PF18972">
    <property type="entry name" value="Wheel"/>
    <property type="match status" value="1"/>
</dbReference>
<dbReference type="GO" id="GO:0005634">
    <property type="term" value="C:nucleus"/>
    <property type="evidence" value="ECO:0007669"/>
    <property type="project" value="TreeGrafter"/>
</dbReference>
<dbReference type="GO" id="GO:0051879">
    <property type="term" value="F:Hsp90 protein binding"/>
    <property type="evidence" value="ECO:0007669"/>
    <property type="project" value="InterPro"/>
</dbReference>
<keyword evidence="2" id="KW-0802">TPR repeat</keyword>
<feature type="region of interest" description="Disordered" evidence="4">
    <location>
        <begin position="238"/>
        <end position="260"/>
    </location>
</feature>
<dbReference type="InterPro" id="IPR044059">
    <property type="entry name" value="Csn1/TTC4_wheel"/>
</dbReference>
<evidence type="ECO:0000256" key="3">
    <source>
        <dbReference type="ARBA" id="ARBA00023602"/>
    </source>
</evidence>
<name>A0A8X7X4W6_POLSE</name>
<evidence type="ECO:0000256" key="4">
    <source>
        <dbReference type="SAM" id="MobiDB-lite"/>
    </source>
</evidence>
<dbReference type="PANTHER" id="PTHR46035">
    <property type="entry name" value="TETRATRICOPEPTIDE REPEAT PROTEIN 4"/>
    <property type="match status" value="1"/>
</dbReference>
<evidence type="ECO:0000256" key="2">
    <source>
        <dbReference type="ARBA" id="ARBA00022803"/>
    </source>
</evidence>
<dbReference type="InterPro" id="IPR011990">
    <property type="entry name" value="TPR-like_helical_dom_sf"/>
</dbReference>
<gene>
    <name evidence="6" type="primary">Ttc4</name>
    <name evidence="6" type="ORF">GTO96_0009039</name>
</gene>
<dbReference type="PANTHER" id="PTHR46035:SF1">
    <property type="entry name" value="TETRATRICOPEPTIDE REPEAT PROTEIN 4"/>
    <property type="match status" value="1"/>
</dbReference>
<dbReference type="GO" id="GO:0005829">
    <property type="term" value="C:cytosol"/>
    <property type="evidence" value="ECO:0007669"/>
    <property type="project" value="TreeGrafter"/>
</dbReference>
<dbReference type="SMART" id="SM00028">
    <property type="entry name" value="TPR"/>
    <property type="match status" value="3"/>
</dbReference>
<comment type="similarity">
    <text evidence="3">Belongs to the TTC4 family.</text>
</comment>
<accession>A0A8X7X4W6</accession>
<feature type="domain" description="Cns1/TTC4 wheel" evidence="5">
    <location>
        <begin position="276"/>
        <end position="335"/>
    </location>
</feature>
<reference evidence="6 7" key="1">
    <citation type="journal article" date="2021" name="Cell">
        <title>Tracing the genetic footprints of vertebrate landing in non-teleost ray-finned fishes.</title>
        <authorList>
            <person name="Bi X."/>
            <person name="Wang K."/>
            <person name="Yang L."/>
            <person name="Pan H."/>
            <person name="Jiang H."/>
            <person name="Wei Q."/>
            <person name="Fang M."/>
            <person name="Yu H."/>
            <person name="Zhu C."/>
            <person name="Cai Y."/>
            <person name="He Y."/>
            <person name="Gan X."/>
            <person name="Zeng H."/>
            <person name="Yu D."/>
            <person name="Zhu Y."/>
            <person name="Jiang H."/>
            <person name="Qiu Q."/>
            <person name="Yang H."/>
            <person name="Zhang Y.E."/>
            <person name="Wang W."/>
            <person name="Zhu M."/>
            <person name="He S."/>
            <person name="Zhang G."/>
        </authorList>
    </citation>
    <scope>NUCLEOTIDE SEQUENCE [LARGE SCALE GENOMIC DNA]</scope>
    <source>
        <strain evidence="6">Bchr_013</strain>
    </source>
</reference>
<organism evidence="6 7">
    <name type="scientific">Polypterus senegalus</name>
    <name type="common">Senegal bichir</name>
    <dbReference type="NCBI Taxonomy" id="55291"/>
    <lineage>
        <taxon>Eukaryota</taxon>
        <taxon>Metazoa</taxon>
        <taxon>Chordata</taxon>
        <taxon>Craniata</taxon>
        <taxon>Vertebrata</taxon>
        <taxon>Euteleostomi</taxon>
        <taxon>Actinopterygii</taxon>
        <taxon>Polypteriformes</taxon>
        <taxon>Polypteridae</taxon>
        <taxon>Polypterus</taxon>
    </lineage>
</organism>